<keyword evidence="8 12" id="KW-0460">Magnesium</keyword>
<evidence type="ECO:0000256" key="6">
    <source>
        <dbReference type="ARBA" id="ARBA00022723"/>
    </source>
</evidence>
<comment type="pathway">
    <text evidence="2">Carbohydrate biosynthesis; Calvin cycle.</text>
</comment>
<feature type="binding site" evidence="12">
    <location>
        <position position="116"/>
    </location>
    <ligand>
        <name>Mg(2+)</name>
        <dbReference type="ChEBI" id="CHEBI:18420"/>
        <label>1</label>
    </ligand>
</feature>
<keyword evidence="6 12" id="KW-0479">Metal-binding</keyword>
<organism evidence="16 17">
    <name type="scientific">Skermanella aerolata</name>
    <dbReference type="NCBI Taxonomy" id="393310"/>
    <lineage>
        <taxon>Bacteria</taxon>
        <taxon>Pseudomonadati</taxon>
        <taxon>Pseudomonadota</taxon>
        <taxon>Alphaproteobacteria</taxon>
        <taxon>Rhodospirillales</taxon>
        <taxon>Azospirillaceae</taxon>
        <taxon>Skermanella</taxon>
    </lineage>
</organism>
<comment type="catalytic activity">
    <reaction evidence="1 12">
        <text>beta-D-fructose 1,6-bisphosphate + H2O = beta-D-fructose 6-phosphate + phosphate</text>
        <dbReference type="Rhea" id="RHEA:11064"/>
        <dbReference type="ChEBI" id="CHEBI:15377"/>
        <dbReference type="ChEBI" id="CHEBI:32966"/>
        <dbReference type="ChEBI" id="CHEBI:43474"/>
        <dbReference type="ChEBI" id="CHEBI:57634"/>
        <dbReference type="EC" id="3.1.3.11"/>
    </reaction>
</comment>
<comment type="cofactor">
    <cofactor evidence="12">
        <name>Mg(2+)</name>
        <dbReference type="ChEBI" id="CHEBI:18420"/>
    </cofactor>
    <text evidence="12">Binds 2 magnesium ions per subunit.</text>
</comment>
<dbReference type="Pfam" id="PF18913">
    <property type="entry name" value="FBPase_C"/>
    <property type="match status" value="1"/>
</dbReference>
<evidence type="ECO:0000256" key="7">
    <source>
        <dbReference type="ARBA" id="ARBA00022801"/>
    </source>
</evidence>
<reference evidence="16 17" key="1">
    <citation type="submission" date="2019-07" db="EMBL/GenBank/DDBJ databases">
        <title>Whole genome shotgun sequence of Skermanella aerolata NBRC 106429.</title>
        <authorList>
            <person name="Hosoyama A."/>
            <person name="Uohara A."/>
            <person name="Ohji S."/>
            <person name="Ichikawa N."/>
        </authorList>
    </citation>
    <scope>NUCLEOTIDE SEQUENCE [LARGE SCALE GENOMIC DNA]</scope>
    <source>
        <strain evidence="16 17">NBRC 106429</strain>
    </source>
</reference>
<dbReference type="InterPro" id="IPR044015">
    <property type="entry name" value="FBPase_C_dom"/>
</dbReference>
<dbReference type="GO" id="GO:0006000">
    <property type="term" value="P:fructose metabolic process"/>
    <property type="evidence" value="ECO:0007669"/>
    <property type="project" value="TreeGrafter"/>
</dbReference>
<dbReference type="GO" id="GO:0006094">
    <property type="term" value="P:gluconeogenesis"/>
    <property type="evidence" value="ECO:0007669"/>
    <property type="project" value="UniProtKB-UniRule"/>
</dbReference>
<feature type="binding site" evidence="12">
    <location>
        <position position="92"/>
    </location>
    <ligand>
        <name>Mg(2+)</name>
        <dbReference type="ChEBI" id="CHEBI:18420"/>
        <label>1</label>
    </ligand>
</feature>
<comment type="subunit">
    <text evidence="12">Homotetramer.</text>
</comment>
<evidence type="ECO:0000256" key="12">
    <source>
        <dbReference type="HAMAP-Rule" id="MF_01855"/>
    </source>
</evidence>
<evidence type="ECO:0000259" key="15">
    <source>
        <dbReference type="Pfam" id="PF18913"/>
    </source>
</evidence>
<dbReference type="PANTHER" id="PTHR11556">
    <property type="entry name" value="FRUCTOSE-1,6-BISPHOSPHATASE-RELATED"/>
    <property type="match status" value="1"/>
</dbReference>
<feature type="binding site" evidence="12">
    <location>
        <begin position="117"/>
        <end position="120"/>
    </location>
    <ligand>
        <name>substrate</name>
    </ligand>
</feature>
<dbReference type="PIRSF" id="PIRSF000904">
    <property type="entry name" value="FBPtase_SBPase"/>
    <property type="match status" value="1"/>
</dbReference>
<evidence type="ECO:0000256" key="11">
    <source>
        <dbReference type="ARBA" id="ARBA00081210"/>
    </source>
</evidence>
<dbReference type="InterPro" id="IPR028343">
    <property type="entry name" value="FBPtase"/>
</dbReference>
<dbReference type="InterPro" id="IPR020548">
    <property type="entry name" value="Fructose_bisphosphatase_AS"/>
</dbReference>
<evidence type="ECO:0000256" key="10">
    <source>
        <dbReference type="ARBA" id="ARBA00072069"/>
    </source>
</evidence>
<dbReference type="CDD" id="cd00354">
    <property type="entry name" value="FBPase"/>
    <property type="match status" value="1"/>
</dbReference>
<accession>A0A512E0X1</accession>
<comment type="caution">
    <text evidence="16">The sequence shown here is derived from an EMBL/GenBank/DDBJ whole genome shotgun (WGS) entry which is preliminary data.</text>
</comment>
<dbReference type="EMBL" id="BJYZ01000035">
    <property type="protein sequence ID" value="GEO42090.1"/>
    <property type="molecule type" value="Genomic_DNA"/>
</dbReference>
<dbReference type="NCBIfam" id="NF006779">
    <property type="entry name" value="PRK09293.1-3"/>
    <property type="match status" value="1"/>
</dbReference>
<dbReference type="RefSeq" id="WP_044434914.1">
    <property type="nucleotide sequence ID" value="NZ_BJYZ01000035.1"/>
</dbReference>
<dbReference type="EC" id="3.1.3.11" evidence="4 12"/>
<dbReference type="GO" id="GO:0042132">
    <property type="term" value="F:fructose 1,6-bisphosphate 1-phosphatase activity"/>
    <property type="evidence" value="ECO:0007669"/>
    <property type="project" value="UniProtKB-UniRule"/>
</dbReference>
<feature type="binding site" evidence="12">
    <location>
        <position position="114"/>
    </location>
    <ligand>
        <name>Mg(2+)</name>
        <dbReference type="ChEBI" id="CHEBI:18420"/>
        <label>1</label>
    </ligand>
</feature>
<evidence type="ECO:0000256" key="2">
    <source>
        <dbReference type="ARBA" id="ARBA00005215"/>
    </source>
</evidence>
<comment type="subcellular location">
    <subcellularLocation>
        <location evidence="12">Cytoplasm</location>
    </subcellularLocation>
</comment>
<feature type="binding site" evidence="12">
    <location>
        <position position="117"/>
    </location>
    <ligand>
        <name>Mg(2+)</name>
        <dbReference type="ChEBI" id="CHEBI:18420"/>
        <label>2</label>
    </ligand>
</feature>
<dbReference type="HAMAP" id="MF_01855">
    <property type="entry name" value="FBPase_class1"/>
    <property type="match status" value="1"/>
</dbReference>
<keyword evidence="5 12" id="KW-0963">Cytoplasm</keyword>
<feature type="domain" description="Fructose-1-6-bisphosphatase class I N-terminal" evidence="14">
    <location>
        <begin position="6"/>
        <end position="195"/>
    </location>
</feature>
<dbReference type="GO" id="GO:0005829">
    <property type="term" value="C:cytosol"/>
    <property type="evidence" value="ECO:0007669"/>
    <property type="project" value="TreeGrafter"/>
</dbReference>
<evidence type="ECO:0000256" key="3">
    <source>
        <dbReference type="ARBA" id="ARBA00010941"/>
    </source>
</evidence>
<proteinExistence type="inferred from homology"/>
<dbReference type="NCBIfam" id="NF006780">
    <property type="entry name" value="PRK09293.1-4"/>
    <property type="match status" value="1"/>
</dbReference>
<dbReference type="AlphaFoldDB" id="A0A512E0X1"/>
<evidence type="ECO:0000256" key="13">
    <source>
        <dbReference type="RuleBase" id="RU000508"/>
    </source>
</evidence>
<dbReference type="Proteomes" id="UP000321523">
    <property type="component" value="Unassembled WGS sequence"/>
</dbReference>
<dbReference type="PROSITE" id="PS00124">
    <property type="entry name" value="FBPASE"/>
    <property type="match status" value="1"/>
</dbReference>
<evidence type="ECO:0000259" key="14">
    <source>
        <dbReference type="Pfam" id="PF00316"/>
    </source>
</evidence>
<sequence length="364" mass="40193">MPHRSMTFAKFIIEDQRRRGGPDTELTALLNDVQTACKLISVMVSRGSLQQHQTETGTNVHDEVQKPLDLAANEIVLDTCTWGGQVAGMASEELPEVFVIPPPHRKGRYLLSFDPLDGSSNIDVNVTVGTIFSILRAPEGGGDPVEADFLKPGTEQVAAGFALYGPTSMIVLTLGDGVNGFTLDPEIGNFILTHPDMKVPEECGEFAVNVSNERFWEPPVQRYVDECIRGSTGPRGKDFNMRWIASLVAEVYRILIRGGVFMYPWDTRDTSRAGRLRLLYEANPMAMILEQAGGVASTGRQRILDLVPEKLHQRVPLILGSKSEVERIVRYHEAYDKGEDKVFEAPLFNTRSLFRVPAGAHGGV</sequence>
<dbReference type="FunFam" id="3.40.190.80:FF:000011">
    <property type="entry name" value="Fructose-1,6-bisphosphatase class 1"/>
    <property type="match status" value="1"/>
</dbReference>
<feature type="binding site" evidence="12">
    <location>
        <position position="281"/>
    </location>
    <ligand>
        <name>Mg(2+)</name>
        <dbReference type="ChEBI" id="CHEBI:18420"/>
        <label>2</label>
    </ligand>
</feature>
<dbReference type="GO" id="GO:0005986">
    <property type="term" value="P:sucrose biosynthetic process"/>
    <property type="evidence" value="ECO:0007669"/>
    <property type="project" value="TreeGrafter"/>
</dbReference>
<dbReference type="OrthoDB" id="9806756at2"/>
<evidence type="ECO:0000256" key="9">
    <source>
        <dbReference type="ARBA" id="ARBA00023277"/>
    </source>
</evidence>
<keyword evidence="17" id="KW-1185">Reference proteome</keyword>
<dbReference type="PIRSF" id="PIRSF500210">
    <property type="entry name" value="FBPtase"/>
    <property type="match status" value="1"/>
</dbReference>
<keyword evidence="7 12" id="KW-0378">Hydrolase</keyword>
<dbReference type="Pfam" id="PF00316">
    <property type="entry name" value="FBPase"/>
    <property type="match status" value="1"/>
</dbReference>
<evidence type="ECO:0000256" key="5">
    <source>
        <dbReference type="ARBA" id="ARBA00022490"/>
    </source>
</evidence>
<dbReference type="InterPro" id="IPR033391">
    <property type="entry name" value="FBPase_N"/>
</dbReference>
<dbReference type="GO" id="GO:0000287">
    <property type="term" value="F:magnesium ion binding"/>
    <property type="evidence" value="ECO:0007669"/>
    <property type="project" value="UniProtKB-UniRule"/>
</dbReference>
<feature type="binding site" evidence="12">
    <location>
        <position position="114"/>
    </location>
    <ligand>
        <name>Mg(2+)</name>
        <dbReference type="ChEBI" id="CHEBI:18420"/>
        <label>2</label>
    </ligand>
</feature>
<evidence type="ECO:0000256" key="4">
    <source>
        <dbReference type="ARBA" id="ARBA00013093"/>
    </source>
</evidence>
<name>A0A512E0X1_9PROT</name>
<dbReference type="PRINTS" id="PR00115">
    <property type="entry name" value="F16BPHPHTASE"/>
</dbReference>
<evidence type="ECO:0000313" key="17">
    <source>
        <dbReference type="Proteomes" id="UP000321523"/>
    </source>
</evidence>
<evidence type="ECO:0000256" key="1">
    <source>
        <dbReference type="ARBA" id="ARBA00001273"/>
    </source>
</evidence>
<dbReference type="GO" id="GO:0030388">
    <property type="term" value="P:fructose 1,6-bisphosphate metabolic process"/>
    <property type="evidence" value="ECO:0007669"/>
    <property type="project" value="TreeGrafter"/>
</dbReference>
<evidence type="ECO:0000256" key="8">
    <source>
        <dbReference type="ARBA" id="ARBA00022842"/>
    </source>
</evidence>
<comment type="similarity">
    <text evidence="3 12 13">Belongs to the FBPase class 1 family.</text>
</comment>
<dbReference type="SUPFAM" id="SSF56655">
    <property type="entry name" value="Carbohydrate phosphatase"/>
    <property type="match status" value="1"/>
</dbReference>
<dbReference type="FunFam" id="3.30.540.10:FF:000002">
    <property type="entry name" value="Fructose-1,6-bisphosphatase class 1"/>
    <property type="match status" value="1"/>
</dbReference>
<dbReference type="GO" id="GO:0006002">
    <property type="term" value="P:fructose 6-phosphate metabolic process"/>
    <property type="evidence" value="ECO:0007669"/>
    <property type="project" value="TreeGrafter"/>
</dbReference>
<dbReference type="Gene3D" id="3.30.540.10">
    <property type="entry name" value="Fructose-1,6-Bisphosphatase, subunit A, domain 1"/>
    <property type="match status" value="1"/>
</dbReference>
<comment type="caution">
    <text evidence="12">Lacks conserved residue(s) required for the propagation of feature annotation.</text>
</comment>
<feature type="domain" description="Fructose-1-6-bisphosphatase class 1 C-terminal" evidence="15">
    <location>
        <begin position="199"/>
        <end position="332"/>
    </location>
</feature>
<evidence type="ECO:0000313" key="16">
    <source>
        <dbReference type="EMBL" id="GEO42090.1"/>
    </source>
</evidence>
<dbReference type="PANTHER" id="PTHR11556:SF35">
    <property type="entry name" value="SEDOHEPTULOSE-1,7-BISPHOSPHATASE, CHLOROPLASTIC"/>
    <property type="match status" value="1"/>
</dbReference>
<keyword evidence="9 12" id="KW-0119">Carbohydrate metabolism</keyword>
<dbReference type="InterPro" id="IPR000146">
    <property type="entry name" value="FBPase_class-1"/>
</dbReference>
<dbReference type="Gene3D" id="3.40.190.80">
    <property type="match status" value="1"/>
</dbReference>
<gene>
    <name evidence="12 16" type="primary">fbp</name>
    <name evidence="16" type="ORF">SAE02_62380</name>
</gene>
<protein>
    <recommendedName>
        <fullName evidence="10 12">Fructose-1,6-bisphosphatase class 1</fullName>
        <shortName evidence="12">FBPase class 1</shortName>
        <ecNumber evidence="4 12">3.1.3.11</ecNumber>
    </recommendedName>
    <alternativeName>
        <fullName evidence="11 12">D-fructose-1,6-bisphosphate 1-phosphohydrolase class 1</fullName>
    </alternativeName>
</protein>
<feature type="binding site" evidence="12">
    <location>
        <position position="209"/>
    </location>
    <ligand>
        <name>substrate</name>
    </ligand>
</feature>